<sequence>MAPVEHHGTVRPAQRVGGAAPCRAVEPSRERVPRWRTLIPTTPPTTTAVSCRWQTEIRLAAGGTPPGDDVDAKKALDDLLAGRLEPGVFQWRPPAEFNWVERAEQAGTRVFRLDGHAVRGKESFLRMCSEVFEFPDWFGDNWDALEDCLTDLSWAPSRKGYLIGYEAWLELAEADHGSFRTAVDVFAEAVESWRDSDTPMTVLLLGEGGTELSGVPEME</sequence>
<name>A0A6H9YKK7_9ACTN</name>
<comment type="similarity">
    <text evidence="1">Belongs to the barstar family.</text>
</comment>
<reference evidence="4 5" key="1">
    <citation type="submission" date="2019-09" db="EMBL/GenBank/DDBJ databases">
        <title>Actinomadura physcomitrii sp. nov., a novel actinomycete isolated from moss [Physcomitrium sphaericum (Ludw) Fuernr].</title>
        <authorList>
            <person name="Zhuang X."/>
            <person name="Liu C."/>
        </authorList>
    </citation>
    <scope>NUCLEOTIDE SEQUENCE [LARGE SCALE GENOMIC DNA]</scope>
    <source>
        <strain evidence="4 5">HMC1</strain>
    </source>
</reference>
<feature type="region of interest" description="Disordered" evidence="2">
    <location>
        <begin position="1"/>
        <end position="30"/>
    </location>
</feature>
<protein>
    <submittedName>
        <fullName evidence="4">Barstar family protein</fullName>
    </submittedName>
</protein>
<dbReference type="OrthoDB" id="5184890at2"/>
<dbReference type="InterPro" id="IPR035905">
    <property type="entry name" value="Barstar-like_sf"/>
</dbReference>
<dbReference type="InterPro" id="IPR000468">
    <property type="entry name" value="Barstar"/>
</dbReference>
<accession>A0A6H9YKK7</accession>
<dbReference type="EMBL" id="WBMT01000028">
    <property type="protein sequence ID" value="KAB2340779.1"/>
    <property type="molecule type" value="Genomic_DNA"/>
</dbReference>
<comment type="caution">
    <text evidence="4">The sequence shown here is derived from an EMBL/GenBank/DDBJ whole genome shotgun (WGS) entry which is preliminary data.</text>
</comment>
<organism evidence="4 5">
    <name type="scientific">Actinomadura rudentiformis</name>
    <dbReference type="NCBI Taxonomy" id="359158"/>
    <lineage>
        <taxon>Bacteria</taxon>
        <taxon>Bacillati</taxon>
        <taxon>Actinomycetota</taxon>
        <taxon>Actinomycetes</taxon>
        <taxon>Streptosporangiales</taxon>
        <taxon>Thermomonosporaceae</taxon>
        <taxon>Actinomadura</taxon>
    </lineage>
</organism>
<keyword evidence="5" id="KW-1185">Reference proteome</keyword>
<evidence type="ECO:0000256" key="2">
    <source>
        <dbReference type="SAM" id="MobiDB-lite"/>
    </source>
</evidence>
<feature type="domain" description="Barstar (barnase inhibitor)" evidence="3">
    <location>
        <begin position="109"/>
        <end position="204"/>
    </location>
</feature>
<proteinExistence type="inferred from homology"/>
<dbReference type="Gene3D" id="3.30.370.10">
    <property type="entry name" value="Barstar-like"/>
    <property type="match status" value="1"/>
</dbReference>
<evidence type="ECO:0000313" key="4">
    <source>
        <dbReference type="EMBL" id="KAB2340779.1"/>
    </source>
</evidence>
<dbReference type="AlphaFoldDB" id="A0A6H9YKK7"/>
<evidence type="ECO:0000256" key="1">
    <source>
        <dbReference type="ARBA" id="ARBA00006845"/>
    </source>
</evidence>
<dbReference type="CDD" id="cd05141">
    <property type="entry name" value="Barstar_evA4336-like"/>
    <property type="match status" value="1"/>
</dbReference>
<dbReference type="Pfam" id="PF01337">
    <property type="entry name" value="Barstar"/>
    <property type="match status" value="1"/>
</dbReference>
<dbReference type="Proteomes" id="UP000468735">
    <property type="component" value="Unassembled WGS sequence"/>
</dbReference>
<evidence type="ECO:0000313" key="5">
    <source>
        <dbReference type="Proteomes" id="UP000468735"/>
    </source>
</evidence>
<evidence type="ECO:0000259" key="3">
    <source>
        <dbReference type="Pfam" id="PF01337"/>
    </source>
</evidence>
<gene>
    <name evidence="4" type="ORF">F8566_43420</name>
</gene>
<dbReference type="SUPFAM" id="SSF52038">
    <property type="entry name" value="Barstar-related"/>
    <property type="match status" value="1"/>
</dbReference>